<organism evidence="1 2">
    <name type="scientific">Carboxylicivirga mesophila</name>
    <dbReference type="NCBI Taxonomy" id="1166478"/>
    <lineage>
        <taxon>Bacteria</taxon>
        <taxon>Pseudomonadati</taxon>
        <taxon>Bacteroidota</taxon>
        <taxon>Bacteroidia</taxon>
        <taxon>Marinilabiliales</taxon>
        <taxon>Marinilabiliaceae</taxon>
        <taxon>Carboxylicivirga</taxon>
    </lineage>
</organism>
<gene>
    <name evidence="1" type="ORF">KEM09_21695</name>
</gene>
<dbReference type="RefSeq" id="WP_212232035.1">
    <property type="nucleotide sequence ID" value="NZ_JAGUCN010000057.1"/>
</dbReference>
<sequence length="218" mass="25541">MKNIILFTIWFFFNSNVFCTNIIDIFYKIPSEYLLNKNIEQRKDLVLNYNSEAKEKGKVEVVSYPPDRLIRIIDKSNGFMEMYDGWDGTIQICYWNIGKEEKIVAINHVVCATFDTTVRLTFFKLTASDALIKLETESIVPYNEIFRVLLKEEISAKEMNDIEEAGIKSEDNVILSLPRFGRDIYVSLGYSEINNRDAYIARDNCTLFWEDFKLKVKF</sequence>
<comment type="caution">
    <text evidence="1">The sequence shown here is derived from an EMBL/GenBank/DDBJ whole genome shotgun (WGS) entry which is preliminary data.</text>
</comment>
<keyword evidence="2" id="KW-1185">Reference proteome</keyword>
<protein>
    <submittedName>
        <fullName evidence="1">Uncharacterized protein</fullName>
    </submittedName>
</protein>
<evidence type="ECO:0000313" key="1">
    <source>
        <dbReference type="EMBL" id="MBS2214035.1"/>
    </source>
</evidence>
<evidence type="ECO:0000313" key="2">
    <source>
        <dbReference type="Proteomes" id="UP000721861"/>
    </source>
</evidence>
<proteinExistence type="predicted"/>
<reference evidence="1 2" key="1">
    <citation type="journal article" date="2014" name="Int. J. Syst. Evol. Microbiol.">
        <title>Carboxylicivirga gen. nov. in the family Marinilabiliaceae with two novel species, Carboxylicivirga mesophila sp. nov. and Carboxylicivirga taeanensis sp. nov., and reclassification of Cytophaga fermentans as Saccharicrinis fermentans gen. nov., comb. nov.</title>
        <authorList>
            <person name="Yang S.H."/>
            <person name="Seo H.S."/>
            <person name="Woo J.H."/>
            <person name="Oh H.M."/>
            <person name="Jang H."/>
            <person name="Lee J.H."/>
            <person name="Kim S.J."/>
            <person name="Kwon K.K."/>
        </authorList>
    </citation>
    <scope>NUCLEOTIDE SEQUENCE [LARGE SCALE GENOMIC DNA]</scope>
    <source>
        <strain evidence="1 2">JCM 18290</strain>
    </source>
</reference>
<dbReference type="EMBL" id="JAGUCN010000057">
    <property type="protein sequence ID" value="MBS2214035.1"/>
    <property type="molecule type" value="Genomic_DNA"/>
</dbReference>
<accession>A0ABS5KG38</accession>
<name>A0ABS5KG38_9BACT</name>
<dbReference type="Proteomes" id="UP000721861">
    <property type="component" value="Unassembled WGS sequence"/>
</dbReference>